<dbReference type="EMBL" id="JWZT01005339">
    <property type="protein sequence ID" value="KII61438.1"/>
    <property type="molecule type" value="Genomic_DNA"/>
</dbReference>
<dbReference type="GO" id="GO:0003735">
    <property type="term" value="F:structural constituent of ribosome"/>
    <property type="evidence" value="ECO:0007669"/>
    <property type="project" value="InterPro"/>
</dbReference>
<name>A0A0C2I872_THEKT</name>
<dbReference type="InterPro" id="IPR038097">
    <property type="entry name" value="Ribosomal_eL36_sf"/>
</dbReference>
<evidence type="ECO:0000256" key="3">
    <source>
        <dbReference type="ARBA" id="ARBA00022980"/>
    </source>
</evidence>
<evidence type="ECO:0000256" key="6">
    <source>
        <dbReference type="ARBA" id="ARBA00035331"/>
    </source>
</evidence>
<dbReference type="OrthoDB" id="9616667at2759"/>
<dbReference type="PANTHER" id="PTHR10114">
    <property type="entry name" value="60S RIBOSOMAL PROTEIN L36"/>
    <property type="match status" value="1"/>
</dbReference>
<dbReference type="GO" id="GO:0005840">
    <property type="term" value="C:ribosome"/>
    <property type="evidence" value="ECO:0007669"/>
    <property type="project" value="UniProtKB-KW"/>
</dbReference>
<comment type="caution">
    <text evidence="7">The sequence shown here is derived from an EMBL/GenBank/DDBJ whole genome shotgun (WGS) entry which is preliminary data.</text>
</comment>
<dbReference type="FunFam" id="1.10.10.1760:FF:000001">
    <property type="entry name" value="60S ribosomal protein L36"/>
    <property type="match status" value="1"/>
</dbReference>
<comment type="subunit">
    <text evidence="2">Component of the large ribosomal subunit.</text>
</comment>
<protein>
    <recommendedName>
        <fullName evidence="5">Large ribosomal subunit protein eL36</fullName>
    </recommendedName>
    <alternativeName>
        <fullName evidence="6">60S ribosomal protein L36</fullName>
    </alternativeName>
</protein>
<gene>
    <name evidence="7" type="ORF">RF11_12853</name>
</gene>
<dbReference type="InterPro" id="IPR000509">
    <property type="entry name" value="Ribosomal_eL36"/>
</dbReference>
<evidence type="ECO:0000256" key="1">
    <source>
        <dbReference type="ARBA" id="ARBA00006509"/>
    </source>
</evidence>
<reference evidence="7 8" key="1">
    <citation type="journal article" date="2014" name="Genome Biol. Evol.">
        <title>The genome of the myxosporean Thelohanellus kitauei shows adaptations to nutrient acquisition within its fish host.</title>
        <authorList>
            <person name="Yang Y."/>
            <person name="Xiong J."/>
            <person name="Zhou Z."/>
            <person name="Huo F."/>
            <person name="Miao W."/>
            <person name="Ran C."/>
            <person name="Liu Y."/>
            <person name="Zhang J."/>
            <person name="Feng J."/>
            <person name="Wang M."/>
            <person name="Wang M."/>
            <person name="Wang L."/>
            <person name="Yao B."/>
        </authorList>
    </citation>
    <scope>NUCLEOTIDE SEQUENCE [LARGE SCALE GENOMIC DNA]</scope>
    <source>
        <strain evidence="7">Wuqing</strain>
    </source>
</reference>
<evidence type="ECO:0000256" key="2">
    <source>
        <dbReference type="ARBA" id="ARBA00011133"/>
    </source>
</evidence>
<evidence type="ECO:0000313" key="8">
    <source>
        <dbReference type="Proteomes" id="UP000031668"/>
    </source>
</evidence>
<keyword evidence="3 7" id="KW-0689">Ribosomal protein</keyword>
<accession>A0A0C2I872</accession>
<dbReference type="OMA" id="NKGHKTE"/>
<dbReference type="Pfam" id="PF01158">
    <property type="entry name" value="Ribosomal_L36e"/>
    <property type="match status" value="1"/>
</dbReference>
<evidence type="ECO:0000256" key="4">
    <source>
        <dbReference type="ARBA" id="ARBA00023274"/>
    </source>
</evidence>
<dbReference type="Gene3D" id="1.10.10.1760">
    <property type="entry name" value="60S ribosomal protein L36"/>
    <property type="match status" value="1"/>
</dbReference>
<organism evidence="7 8">
    <name type="scientific">Thelohanellus kitauei</name>
    <name type="common">Myxosporean</name>
    <dbReference type="NCBI Taxonomy" id="669202"/>
    <lineage>
        <taxon>Eukaryota</taxon>
        <taxon>Metazoa</taxon>
        <taxon>Cnidaria</taxon>
        <taxon>Myxozoa</taxon>
        <taxon>Myxosporea</taxon>
        <taxon>Bivalvulida</taxon>
        <taxon>Platysporina</taxon>
        <taxon>Myxobolidae</taxon>
        <taxon>Thelohanellus</taxon>
    </lineage>
</organism>
<dbReference type="AlphaFoldDB" id="A0A0C2I872"/>
<comment type="similarity">
    <text evidence="1">Belongs to the eukaryotic ribosomal protein eL36 family.</text>
</comment>
<dbReference type="GO" id="GO:1990904">
    <property type="term" value="C:ribonucleoprotein complex"/>
    <property type="evidence" value="ECO:0007669"/>
    <property type="project" value="UniProtKB-KW"/>
</dbReference>
<dbReference type="Proteomes" id="UP000031668">
    <property type="component" value="Unassembled WGS sequence"/>
</dbReference>
<evidence type="ECO:0000313" key="7">
    <source>
        <dbReference type="EMBL" id="KII61438.1"/>
    </source>
</evidence>
<sequence length="105" mass="12340">MAPPNEFAVGFNKGHKVTKLEKRVKPSHRKGVAGKRLKFVRDIIKEVTGQAYYEKRAIEYLKIGKDKKCVKFLKARLGTIRRAKRKRDELSKVLLQMKRQKEQHH</sequence>
<keyword evidence="4" id="KW-0687">Ribonucleoprotein</keyword>
<proteinExistence type="inferred from homology"/>
<evidence type="ECO:0000256" key="5">
    <source>
        <dbReference type="ARBA" id="ARBA00035226"/>
    </source>
</evidence>
<keyword evidence="8" id="KW-1185">Reference proteome</keyword>
<dbReference type="GO" id="GO:0006412">
    <property type="term" value="P:translation"/>
    <property type="evidence" value="ECO:0007669"/>
    <property type="project" value="InterPro"/>
</dbReference>